<reference evidence="2" key="1">
    <citation type="journal article" date="2013" name="G3 (Bethesda)">
        <title>Comparative genomics of a plant-pathogenic fungus, Pyrenophora tritici-repentis, reveals transduplication and the impact of repeat elements on pathogenicity and population divergence.</title>
        <authorList>
            <person name="Manning V.A."/>
            <person name="Pandelova I."/>
            <person name="Dhillon B."/>
            <person name="Wilhelm L.J."/>
            <person name="Goodwin S.B."/>
            <person name="Berlin A.M."/>
            <person name="Figueroa M."/>
            <person name="Freitag M."/>
            <person name="Hane J.K."/>
            <person name="Henrissat B."/>
            <person name="Holman W.H."/>
            <person name="Kodira C.D."/>
            <person name="Martin J."/>
            <person name="Oliver R.P."/>
            <person name="Robbertse B."/>
            <person name="Schackwitz W."/>
            <person name="Schwartz D.C."/>
            <person name="Spatafora J.W."/>
            <person name="Turgeon B.G."/>
            <person name="Yandava C."/>
            <person name="Young S."/>
            <person name="Zhou S."/>
            <person name="Zeng Q."/>
            <person name="Grigoriev I.V."/>
            <person name="Ma L.-J."/>
            <person name="Ciuffetti L.M."/>
        </authorList>
    </citation>
    <scope>NUCLEOTIDE SEQUENCE [LARGE SCALE GENOMIC DNA]</scope>
    <source>
        <strain evidence="2">Pt-1C-BFP</strain>
    </source>
</reference>
<name>B2W8B0_PYRTR</name>
<gene>
    <name evidence="1" type="ORF">PTRG_06218</name>
</gene>
<dbReference type="EMBL" id="DS231620">
    <property type="protein sequence ID" value="EDU49138.1"/>
    <property type="molecule type" value="Genomic_DNA"/>
</dbReference>
<dbReference type="InParanoid" id="B2W8B0"/>
<evidence type="ECO:0000313" key="1">
    <source>
        <dbReference type="EMBL" id="EDU49138.1"/>
    </source>
</evidence>
<dbReference type="PANTHER" id="PTHR38846:SF1">
    <property type="entry name" value="C3H1-TYPE DOMAIN-CONTAINING PROTEIN"/>
    <property type="match status" value="1"/>
</dbReference>
<proteinExistence type="predicted"/>
<dbReference type="PANTHER" id="PTHR38846">
    <property type="entry name" value="C3H1-TYPE DOMAIN-CONTAINING PROTEIN"/>
    <property type="match status" value="1"/>
</dbReference>
<evidence type="ECO:0000313" key="2">
    <source>
        <dbReference type="Proteomes" id="UP000001471"/>
    </source>
</evidence>
<dbReference type="STRING" id="426418.B2W8B0"/>
<dbReference type="AlphaFoldDB" id="B2W8B0"/>
<dbReference type="Proteomes" id="UP000001471">
    <property type="component" value="Unassembled WGS sequence"/>
</dbReference>
<dbReference type="OMA" id="RFLHEFE"/>
<sequence>MSAGTDDSMGGSIDLGVPEEEHDWTILPMSKIDTVTVQRFNAAPKTNAFWLQFPGFATNPAARFLHEFESLASRMAWSKKERHKKLAEALAGEIDFHGDKSSGLVRWQRLCREVGVGSDPESITKCKKVLEAHFVNLYSLVDHRRNPEFPVVHFTSFKELRQDIHRTGTFPRQCAKRDRYMSGLLRRM</sequence>
<dbReference type="OrthoDB" id="6105938at2759"/>
<protein>
    <submittedName>
        <fullName evidence="1">Uncharacterized protein</fullName>
    </submittedName>
</protein>
<organism evidence="1 2">
    <name type="scientific">Pyrenophora tritici-repentis (strain Pt-1C-BFP)</name>
    <name type="common">Wheat tan spot fungus</name>
    <name type="synonym">Drechslera tritici-repentis</name>
    <dbReference type="NCBI Taxonomy" id="426418"/>
    <lineage>
        <taxon>Eukaryota</taxon>
        <taxon>Fungi</taxon>
        <taxon>Dikarya</taxon>
        <taxon>Ascomycota</taxon>
        <taxon>Pezizomycotina</taxon>
        <taxon>Dothideomycetes</taxon>
        <taxon>Pleosporomycetidae</taxon>
        <taxon>Pleosporales</taxon>
        <taxon>Pleosporineae</taxon>
        <taxon>Pleosporaceae</taxon>
        <taxon>Pyrenophora</taxon>
    </lineage>
</organism>
<dbReference type="HOGENOM" id="CLU_053382_3_0_1"/>
<accession>B2W8B0</accession>
<dbReference type="eggNOG" id="ENOG502T8C0">
    <property type="taxonomic scope" value="Eukaryota"/>
</dbReference>